<sequence>MNMTSGRFDELFLTLAQQNGSIEGLLDSFFDFLHRKTDFYVVSHDPGASRMGFLPGQAQQMVLAAMNKYPLKQIDPTAARPSAPVAKQAVKAPVSTPPPVKSTPLVALNAEGKQLPVGNGGVTDKYTWTQTLDDVSIHVDLPTGTRSRDIDCQIRAQHVRVALKRPSERNDDGVLLEGDLPDKIRADESIWSIESSTSTLQISLEKIKKTWWASALVGDAEIDTSQVDSTRQIHEYDDATQAAIRKAMFDQQQQQRGLPTSDQMQMQNLLAQARNAPNAPI</sequence>
<evidence type="ECO:0000313" key="3">
    <source>
        <dbReference type="EMBL" id="TMW56861.1"/>
    </source>
</evidence>
<dbReference type="InterPro" id="IPR025934">
    <property type="entry name" value="NudC_N_dom"/>
</dbReference>
<evidence type="ECO:0000259" key="2">
    <source>
        <dbReference type="PROSITE" id="PS51203"/>
    </source>
</evidence>
<dbReference type="GO" id="GO:0005737">
    <property type="term" value="C:cytoplasm"/>
    <property type="evidence" value="ECO:0007669"/>
    <property type="project" value="TreeGrafter"/>
</dbReference>
<dbReference type="PANTHER" id="PTHR12356">
    <property type="entry name" value="NUCLEAR MOVEMENT PROTEIN NUDC"/>
    <property type="match status" value="1"/>
</dbReference>
<accession>A0A8K1C5K9</accession>
<evidence type="ECO:0000256" key="1">
    <source>
        <dbReference type="ARBA" id="ARBA00022553"/>
    </source>
</evidence>
<keyword evidence="4" id="KW-1185">Reference proteome</keyword>
<organism evidence="3 4">
    <name type="scientific">Pythium oligandrum</name>
    <name type="common">Mycoparasitic fungus</name>
    <dbReference type="NCBI Taxonomy" id="41045"/>
    <lineage>
        <taxon>Eukaryota</taxon>
        <taxon>Sar</taxon>
        <taxon>Stramenopiles</taxon>
        <taxon>Oomycota</taxon>
        <taxon>Peronosporomycetes</taxon>
        <taxon>Pythiales</taxon>
        <taxon>Pythiaceae</taxon>
        <taxon>Pythium</taxon>
    </lineage>
</organism>
<dbReference type="GO" id="GO:0051082">
    <property type="term" value="F:unfolded protein binding"/>
    <property type="evidence" value="ECO:0007669"/>
    <property type="project" value="TreeGrafter"/>
</dbReference>
<comment type="caution">
    <text evidence="3">The sequence shown here is derived from an EMBL/GenBank/DDBJ whole genome shotgun (WGS) entry which is preliminary data.</text>
</comment>
<evidence type="ECO:0000313" key="4">
    <source>
        <dbReference type="Proteomes" id="UP000794436"/>
    </source>
</evidence>
<dbReference type="Pfam" id="PF14050">
    <property type="entry name" value="Nudc_N"/>
    <property type="match status" value="1"/>
</dbReference>
<dbReference type="CDD" id="cd06467">
    <property type="entry name" value="p23_NUDC_like"/>
    <property type="match status" value="1"/>
</dbReference>
<dbReference type="PROSITE" id="PS51203">
    <property type="entry name" value="CS"/>
    <property type="match status" value="1"/>
</dbReference>
<dbReference type="Pfam" id="PF04969">
    <property type="entry name" value="CS"/>
    <property type="match status" value="1"/>
</dbReference>
<dbReference type="GO" id="GO:0006457">
    <property type="term" value="P:protein folding"/>
    <property type="evidence" value="ECO:0007669"/>
    <property type="project" value="TreeGrafter"/>
</dbReference>
<gene>
    <name evidence="3" type="ORF">Poli38472_006871</name>
</gene>
<dbReference type="OrthoDB" id="416217at2759"/>
<proteinExistence type="predicted"/>
<name>A0A8K1C5K9_PYTOL</name>
<dbReference type="InterPro" id="IPR037898">
    <property type="entry name" value="NudC_fam"/>
</dbReference>
<protein>
    <recommendedName>
        <fullName evidence="2">CS domain-containing protein</fullName>
    </recommendedName>
</protein>
<feature type="domain" description="CS" evidence="2">
    <location>
        <begin position="121"/>
        <end position="216"/>
    </location>
</feature>
<dbReference type="InterPro" id="IPR007052">
    <property type="entry name" value="CS_dom"/>
</dbReference>
<keyword evidence="1" id="KW-0597">Phosphoprotein</keyword>
<dbReference type="AlphaFoldDB" id="A0A8K1C5K9"/>
<dbReference type="Gene3D" id="2.60.40.790">
    <property type="match status" value="1"/>
</dbReference>
<dbReference type="Proteomes" id="UP000794436">
    <property type="component" value="Unassembled WGS sequence"/>
</dbReference>
<dbReference type="EMBL" id="SPLM01000145">
    <property type="protein sequence ID" value="TMW56861.1"/>
    <property type="molecule type" value="Genomic_DNA"/>
</dbReference>
<dbReference type="InterPro" id="IPR008978">
    <property type="entry name" value="HSP20-like_chaperone"/>
</dbReference>
<dbReference type="PANTHER" id="PTHR12356:SF17">
    <property type="entry name" value="CS DOMAIN-CONTAINING PROTEIN"/>
    <property type="match status" value="1"/>
</dbReference>
<reference evidence="3" key="1">
    <citation type="submission" date="2019-03" db="EMBL/GenBank/DDBJ databases">
        <title>Long read genome sequence of the mycoparasitic Pythium oligandrum ATCC 38472 isolated from sugarbeet rhizosphere.</title>
        <authorList>
            <person name="Gaulin E."/>
        </authorList>
    </citation>
    <scope>NUCLEOTIDE SEQUENCE</scope>
    <source>
        <strain evidence="3">ATCC 38472_TT</strain>
    </source>
</reference>
<dbReference type="SUPFAM" id="SSF49764">
    <property type="entry name" value="HSP20-like chaperones"/>
    <property type="match status" value="1"/>
</dbReference>